<gene>
    <name evidence="2" type="ORF">PPACK8108_LOCUS19406</name>
</gene>
<comment type="caution">
    <text evidence="2">The sequence shown here is derived from an EMBL/GenBank/DDBJ whole genome shotgun (WGS) entry which is preliminary data.</text>
</comment>
<dbReference type="EMBL" id="CALTRL010005697">
    <property type="protein sequence ID" value="CAH7684954.1"/>
    <property type="molecule type" value="Genomic_DNA"/>
</dbReference>
<organism evidence="2 3">
    <name type="scientific">Phakopsora pachyrhizi</name>
    <name type="common">Asian soybean rust disease fungus</name>
    <dbReference type="NCBI Taxonomy" id="170000"/>
    <lineage>
        <taxon>Eukaryota</taxon>
        <taxon>Fungi</taxon>
        <taxon>Dikarya</taxon>
        <taxon>Basidiomycota</taxon>
        <taxon>Pucciniomycotina</taxon>
        <taxon>Pucciniomycetes</taxon>
        <taxon>Pucciniales</taxon>
        <taxon>Phakopsoraceae</taxon>
        <taxon>Phakopsora</taxon>
    </lineage>
</organism>
<evidence type="ECO:0000313" key="3">
    <source>
        <dbReference type="Proteomes" id="UP001153365"/>
    </source>
</evidence>
<keyword evidence="1" id="KW-0472">Membrane</keyword>
<keyword evidence="1" id="KW-1133">Transmembrane helix</keyword>
<evidence type="ECO:0000313" key="2">
    <source>
        <dbReference type="EMBL" id="CAH7684954.1"/>
    </source>
</evidence>
<keyword evidence="1" id="KW-0812">Transmembrane</keyword>
<accession>A0AAV0BEM2</accession>
<feature type="transmembrane region" description="Helical" evidence="1">
    <location>
        <begin position="65"/>
        <end position="82"/>
    </location>
</feature>
<sequence length="180" mass="21226">MKGTNNQKNQSLGYQPLLPHELESTSGLHNLDSSFKNDSEIEEKTMKKYTFWPKVIFVGNKLRRIIIWSVVILLVIFLIILWNSHHYLSTFIQNSSRISDIDKLKNFEIEPNDCKKTLMFKFLNWSGFFSEVLIFTRFATKARSLGYTILIDDHDWNYGKIKLPRSVEYKERILLCKSAR</sequence>
<reference evidence="2" key="1">
    <citation type="submission" date="2022-06" db="EMBL/GenBank/DDBJ databases">
        <authorList>
            <consortium name="SYNGENTA / RWTH Aachen University"/>
        </authorList>
    </citation>
    <scope>NUCLEOTIDE SEQUENCE</scope>
</reference>
<keyword evidence="3" id="KW-1185">Reference proteome</keyword>
<evidence type="ECO:0000256" key="1">
    <source>
        <dbReference type="SAM" id="Phobius"/>
    </source>
</evidence>
<protein>
    <submittedName>
        <fullName evidence="2">Expressed protein</fullName>
    </submittedName>
</protein>
<dbReference type="AlphaFoldDB" id="A0AAV0BEM2"/>
<proteinExistence type="predicted"/>
<dbReference type="Proteomes" id="UP001153365">
    <property type="component" value="Unassembled WGS sequence"/>
</dbReference>
<name>A0AAV0BEM2_PHAPC</name>